<evidence type="ECO:0000259" key="22">
    <source>
        <dbReference type="Pfam" id="PF02875"/>
    </source>
</evidence>
<evidence type="ECO:0000256" key="10">
    <source>
        <dbReference type="ARBA" id="ARBA00022741"/>
    </source>
</evidence>
<dbReference type="InterPro" id="IPR001645">
    <property type="entry name" value="Folylpolyglutamate_synth"/>
</dbReference>
<comment type="catalytic activity">
    <reaction evidence="19">
        <text>(6R)-5,10-methylenetetrahydrofolyl-(gamma-L-Glu)(n) + L-glutamate + ATP = (6R)-5,10-methylenetetrahydrofolyl-(gamma-L-Glu)(n+1) + ADP + phosphate + H(+)</text>
        <dbReference type="Rhea" id="RHEA:51912"/>
        <dbReference type="Rhea" id="RHEA-COMP:13257"/>
        <dbReference type="Rhea" id="RHEA-COMP:13258"/>
        <dbReference type="ChEBI" id="CHEBI:15378"/>
        <dbReference type="ChEBI" id="CHEBI:29985"/>
        <dbReference type="ChEBI" id="CHEBI:30616"/>
        <dbReference type="ChEBI" id="CHEBI:43474"/>
        <dbReference type="ChEBI" id="CHEBI:136572"/>
        <dbReference type="ChEBI" id="CHEBI:456216"/>
        <dbReference type="EC" id="6.3.2.17"/>
    </reaction>
</comment>
<comment type="catalytic activity">
    <reaction evidence="20">
        <text>7,8-dihydropteroate + L-glutamate + ATP = 7,8-dihydrofolate + ADP + phosphate + H(+)</text>
        <dbReference type="Rhea" id="RHEA:23584"/>
        <dbReference type="ChEBI" id="CHEBI:15378"/>
        <dbReference type="ChEBI" id="CHEBI:17839"/>
        <dbReference type="ChEBI" id="CHEBI:29985"/>
        <dbReference type="ChEBI" id="CHEBI:30616"/>
        <dbReference type="ChEBI" id="CHEBI:43474"/>
        <dbReference type="ChEBI" id="CHEBI:57451"/>
        <dbReference type="ChEBI" id="CHEBI:456216"/>
        <dbReference type="EC" id="6.3.2.12"/>
    </reaction>
</comment>
<dbReference type="UniPathway" id="UPA00077">
    <property type="reaction ID" value="UER00157"/>
</dbReference>
<dbReference type="Gene3D" id="3.40.1190.10">
    <property type="entry name" value="Mur-like, catalytic domain"/>
    <property type="match status" value="1"/>
</dbReference>
<comment type="pathway">
    <text evidence="2">Cofactor biosynthesis; tetrahydrofolate biosynthesis; 7,8-dihydrofolate from 2-amino-4-hydroxy-6-hydroxymethyl-7,8-dihydropteridine diphosphate and 4-aminobenzoate: step 2/2.</text>
</comment>
<dbReference type="InterPro" id="IPR036615">
    <property type="entry name" value="Mur_ligase_C_dom_sf"/>
</dbReference>
<dbReference type="EC" id="6.3.2.12" evidence="5"/>
<keyword evidence="12" id="KW-0460">Magnesium</keyword>
<evidence type="ECO:0000256" key="11">
    <source>
        <dbReference type="ARBA" id="ARBA00022840"/>
    </source>
</evidence>
<evidence type="ECO:0000256" key="7">
    <source>
        <dbReference type="ARBA" id="ARBA00019357"/>
    </source>
</evidence>
<dbReference type="Proteomes" id="UP000601768">
    <property type="component" value="Unassembled WGS sequence"/>
</dbReference>
<dbReference type="PANTHER" id="PTHR11136">
    <property type="entry name" value="FOLYLPOLYGLUTAMATE SYNTHASE-RELATED"/>
    <property type="match status" value="1"/>
</dbReference>
<dbReference type="GO" id="GO:0046654">
    <property type="term" value="P:tetrahydrofolate biosynthetic process"/>
    <property type="evidence" value="ECO:0007669"/>
    <property type="project" value="UniProtKB-UniPathway"/>
</dbReference>
<dbReference type="EC" id="6.3.2.17" evidence="6"/>
<evidence type="ECO:0000256" key="2">
    <source>
        <dbReference type="ARBA" id="ARBA00004799"/>
    </source>
</evidence>
<keyword evidence="13" id="KW-0289">Folate biosynthesis</keyword>
<dbReference type="RefSeq" id="WP_186507280.1">
    <property type="nucleotide sequence ID" value="NZ_JACNEP010000010.1"/>
</dbReference>
<comment type="function">
    <text evidence="1">Functions in two distinct reactions of the de novo folate biosynthetic pathway. Catalyzes the addition of a glutamate residue to dihydropteroate (7,8-dihydropteroate or H2Pte) to form dihydrofolate (7,8-dihydrofolate monoglutamate or H2Pte-Glu). Also catalyzes successive additions of L-glutamate to tetrahydrofolate or 10-formyltetrahydrofolate or 5,10-methylenetetrahydrofolate, leading to folylpolyglutamate derivatives.</text>
</comment>
<dbReference type="SUPFAM" id="SSF53244">
    <property type="entry name" value="MurD-like peptide ligases, peptide-binding domain"/>
    <property type="match status" value="1"/>
</dbReference>
<comment type="pathway">
    <text evidence="3">Cofactor biosynthesis; tetrahydrofolylpolyglutamate biosynthesis.</text>
</comment>
<sequence>MHNSASTMPATLPAWLDYLEKLHPKNIELGLDRVRKVYQRISPDFANSKVVLVGGTNGKGTTCAIVEQACLAAGQSVAVYSSPHLVDYRERVRINGKMLDERKHIDAFCKIEQVRGDIALTFFEFATLAALVLIEAEQVNVVLLEVGLGGRLDAVNIVEPDLSVITTIDLDHQDWLGDTREKIAFEKAGILRADKPAIIGETDPPQSLLDAINERKVHALFKGKDFSLVVKNTGLVWQGKQEQIDLPNANIPADNVANGLAVIEWLDLPLNAQQLYTLVENVTLAGRCQIMQRNPVVMLDVAHNPQSCGYLANKILGIEFAHLHLVVAMLNDKDSLNSLSTFLPLNANWYTASLDGPRGGKAEALNKVLHQQKSVLSFPTVKQAFQQALENAKKEDLIVVFGSFHTVSEVMQLNSNQGA</sequence>
<comment type="similarity">
    <text evidence="4 21">Belongs to the folylpolyglutamate synthase family.</text>
</comment>
<dbReference type="GO" id="GO:0005524">
    <property type="term" value="F:ATP binding"/>
    <property type="evidence" value="ECO:0007669"/>
    <property type="project" value="UniProtKB-KW"/>
</dbReference>
<dbReference type="InterPro" id="IPR036565">
    <property type="entry name" value="Mur-like_cat_sf"/>
</dbReference>
<feature type="domain" description="Mur ligase C-terminal" evidence="22">
    <location>
        <begin position="286"/>
        <end position="404"/>
    </location>
</feature>
<evidence type="ECO:0000256" key="19">
    <source>
        <dbReference type="ARBA" id="ARBA00049035"/>
    </source>
</evidence>
<evidence type="ECO:0000313" key="24">
    <source>
        <dbReference type="EMBL" id="MBC3766754.1"/>
    </source>
</evidence>
<evidence type="ECO:0000256" key="16">
    <source>
        <dbReference type="ARBA" id="ARBA00032510"/>
    </source>
</evidence>
<dbReference type="EMBL" id="JACNEP010000010">
    <property type="protein sequence ID" value="MBC3766754.1"/>
    <property type="molecule type" value="Genomic_DNA"/>
</dbReference>
<dbReference type="Gene3D" id="3.90.190.20">
    <property type="entry name" value="Mur ligase, C-terminal domain"/>
    <property type="match status" value="1"/>
</dbReference>
<feature type="domain" description="Mur ligase central" evidence="23">
    <location>
        <begin position="53"/>
        <end position="225"/>
    </location>
</feature>
<dbReference type="Pfam" id="PF08245">
    <property type="entry name" value="Mur_ligase_M"/>
    <property type="match status" value="1"/>
</dbReference>
<keyword evidence="10 21" id="KW-0547">Nucleotide-binding</keyword>
<evidence type="ECO:0000256" key="4">
    <source>
        <dbReference type="ARBA" id="ARBA00008276"/>
    </source>
</evidence>
<keyword evidence="8 21" id="KW-0436">Ligase</keyword>
<evidence type="ECO:0000256" key="17">
    <source>
        <dbReference type="ARBA" id="ARBA00047493"/>
    </source>
</evidence>
<comment type="catalytic activity">
    <reaction evidence="17">
        <text>(6S)-5,6,7,8-tetrahydrofolyl-(gamma-L-Glu)(n) + L-glutamate + ATP = (6S)-5,6,7,8-tetrahydrofolyl-(gamma-L-Glu)(n+1) + ADP + phosphate + H(+)</text>
        <dbReference type="Rhea" id="RHEA:10580"/>
        <dbReference type="Rhea" id="RHEA-COMP:14738"/>
        <dbReference type="Rhea" id="RHEA-COMP:14740"/>
        <dbReference type="ChEBI" id="CHEBI:15378"/>
        <dbReference type="ChEBI" id="CHEBI:29985"/>
        <dbReference type="ChEBI" id="CHEBI:30616"/>
        <dbReference type="ChEBI" id="CHEBI:43474"/>
        <dbReference type="ChEBI" id="CHEBI:141005"/>
        <dbReference type="ChEBI" id="CHEBI:456216"/>
        <dbReference type="EC" id="6.3.2.17"/>
    </reaction>
</comment>
<dbReference type="NCBIfam" id="TIGR01499">
    <property type="entry name" value="folC"/>
    <property type="match status" value="1"/>
</dbReference>
<evidence type="ECO:0000313" key="25">
    <source>
        <dbReference type="Proteomes" id="UP000601768"/>
    </source>
</evidence>
<evidence type="ECO:0000256" key="6">
    <source>
        <dbReference type="ARBA" id="ARBA00013025"/>
    </source>
</evidence>
<evidence type="ECO:0000256" key="9">
    <source>
        <dbReference type="ARBA" id="ARBA00022723"/>
    </source>
</evidence>
<dbReference type="GO" id="GO:0004326">
    <property type="term" value="F:tetrahydrofolylpolyglutamate synthase activity"/>
    <property type="evidence" value="ECO:0007669"/>
    <property type="project" value="UniProtKB-EC"/>
</dbReference>
<evidence type="ECO:0000259" key="23">
    <source>
        <dbReference type="Pfam" id="PF08245"/>
    </source>
</evidence>
<keyword evidence="9" id="KW-0479">Metal-binding</keyword>
<dbReference type="GO" id="GO:0046872">
    <property type="term" value="F:metal ion binding"/>
    <property type="evidence" value="ECO:0007669"/>
    <property type="project" value="UniProtKB-KW"/>
</dbReference>
<keyword evidence="11 21" id="KW-0067">ATP-binding</keyword>
<comment type="caution">
    <text evidence="24">The sequence shown here is derived from an EMBL/GenBank/DDBJ whole genome shotgun (WGS) entry which is preliminary data.</text>
</comment>
<evidence type="ECO:0000256" key="3">
    <source>
        <dbReference type="ARBA" id="ARBA00005150"/>
    </source>
</evidence>
<evidence type="ECO:0000256" key="8">
    <source>
        <dbReference type="ARBA" id="ARBA00022598"/>
    </source>
</evidence>
<evidence type="ECO:0000256" key="13">
    <source>
        <dbReference type="ARBA" id="ARBA00022909"/>
    </source>
</evidence>
<dbReference type="GO" id="GO:0005737">
    <property type="term" value="C:cytoplasm"/>
    <property type="evidence" value="ECO:0007669"/>
    <property type="project" value="TreeGrafter"/>
</dbReference>
<evidence type="ECO:0000256" key="15">
    <source>
        <dbReference type="ARBA" id="ARBA00030592"/>
    </source>
</evidence>
<organism evidence="24 25">
    <name type="scientific">Neptunicella marina</name>
    <dbReference type="NCBI Taxonomy" id="2125989"/>
    <lineage>
        <taxon>Bacteria</taxon>
        <taxon>Pseudomonadati</taxon>
        <taxon>Pseudomonadota</taxon>
        <taxon>Gammaproteobacteria</taxon>
        <taxon>Alteromonadales</taxon>
        <taxon>Alteromonadaceae</taxon>
        <taxon>Neptunicella</taxon>
    </lineage>
</organism>
<dbReference type="InterPro" id="IPR004101">
    <property type="entry name" value="Mur_ligase_C"/>
</dbReference>
<reference evidence="24" key="2">
    <citation type="submission" date="2020-08" db="EMBL/GenBank/DDBJ databases">
        <authorList>
            <person name="Lai Q."/>
        </authorList>
    </citation>
    <scope>NUCLEOTIDE SEQUENCE</scope>
    <source>
        <strain evidence="24">S27-2</strain>
    </source>
</reference>
<evidence type="ECO:0000256" key="1">
    <source>
        <dbReference type="ARBA" id="ARBA00002714"/>
    </source>
</evidence>
<protein>
    <recommendedName>
        <fullName evidence="7">Dihydrofolate synthase/folylpolyglutamate synthase</fullName>
        <ecNumber evidence="5">6.3.2.12</ecNumber>
        <ecNumber evidence="6">6.3.2.17</ecNumber>
    </recommendedName>
    <alternativeName>
        <fullName evidence="16">Folylpoly-gamma-glutamate synthetase-dihydrofolate synthetase</fullName>
    </alternativeName>
    <alternativeName>
        <fullName evidence="14">Folylpolyglutamate synthetase</fullName>
    </alternativeName>
    <alternativeName>
        <fullName evidence="15">Tetrahydrofolylpolyglutamate synthase</fullName>
    </alternativeName>
</protein>
<dbReference type="GO" id="GO:0008841">
    <property type="term" value="F:dihydrofolate synthase activity"/>
    <property type="evidence" value="ECO:0007669"/>
    <property type="project" value="UniProtKB-EC"/>
</dbReference>
<evidence type="ECO:0000256" key="5">
    <source>
        <dbReference type="ARBA" id="ARBA00013023"/>
    </source>
</evidence>
<evidence type="ECO:0000256" key="21">
    <source>
        <dbReference type="PIRNR" id="PIRNR001563"/>
    </source>
</evidence>
<comment type="catalytic activity">
    <reaction evidence="18">
        <text>10-formyltetrahydrofolyl-(gamma-L-Glu)(n) + L-glutamate + ATP = 10-formyltetrahydrofolyl-(gamma-L-Glu)(n+1) + ADP + phosphate + H(+)</text>
        <dbReference type="Rhea" id="RHEA:51904"/>
        <dbReference type="Rhea" id="RHEA-COMP:13088"/>
        <dbReference type="Rhea" id="RHEA-COMP:14300"/>
        <dbReference type="ChEBI" id="CHEBI:15378"/>
        <dbReference type="ChEBI" id="CHEBI:29985"/>
        <dbReference type="ChEBI" id="CHEBI:30616"/>
        <dbReference type="ChEBI" id="CHEBI:43474"/>
        <dbReference type="ChEBI" id="CHEBI:134413"/>
        <dbReference type="ChEBI" id="CHEBI:456216"/>
        <dbReference type="EC" id="6.3.2.17"/>
    </reaction>
</comment>
<evidence type="ECO:0000256" key="14">
    <source>
        <dbReference type="ARBA" id="ARBA00030048"/>
    </source>
</evidence>
<dbReference type="PIRSF" id="PIRSF001563">
    <property type="entry name" value="Folylpolyglu_synth"/>
    <property type="match status" value="1"/>
</dbReference>
<proteinExistence type="inferred from homology"/>
<reference evidence="24" key="1">
    <citation type="journal article" date="2018" name="Int. J. Syst. Evol. Microbiol.">
        <title>Neptunicella marina gen. nov., sp. nov., isolated from surface seawater.</title>
        <authorList>
            <person name="Liu X."/>
            <person name="Lai Q."/>
            <person name="Du Y."/>
            <person name="Zhang X."/>
            <person name="Liu Z."/>
            <person name="Sun F."/>
            <person name="Shao Z."/>
        </authorList>
    </citation>
    <scope>NUCLEOTIDE SEQUENCE</scope>
    <source>
        <strain evidence="24">S27-2</strain>
    </source>
</reference>
<name>A0A8J6IUU5_9ALTE</name>
<dbReference type="AlphaFoldDB" id="A0A8J6IUU5"/>
<gene>
    <name evidence="24" type="primary">folC</name>
    <name evidence="24" type="ORF">H8B19_12765</name>
</gene>
<dbReference type="NCBIfam" id="NF008101">
    <property type="entry name" value="PRK10846.1"/>
    <property type="match status" value="1"/>
</dbReference>
<dbReference type="InterPro" id="IPR013221">
    <property type="entry name" value="Mur_ligase_cen"/>
</dbReference>
<keyword evidence="25" id="KW-1185">Reference proteome</keyword>
<accession>A0A8J6IUU5</accession>
<evidence type="ECO:0000256" key="18">
    <source>
        <dbReference type="ARBA" id="ARBA00047808"/>
    </source>
</evidence>
<evidence type="ECO:0000256" key="20">
    <source>
        <dbReference type="ARBA" id="ARBA00049161"/>
    </source>
</evidence>
<dbReference type="PANTHER" id="PTHR11136:SF0">
    <property type="entry name" value="DIHYDROFOLATE SYNTHETASE-RELATED"/>
    <property type="match status" value="1"/>
</dbReference>
<dbReference type="GO" id="GO:0046656">
    <property type="term" value="P:folic acid biosynthetic process"/>
    <property type="evidence" value="ECO:0007669"/>
    <property type="project" value="UniProtKB-KW"/>
</dbReference>
<dbReference type="Pfam" id="PF02875">
    <property type="entry name" value="Mur_ligase_C"/>
    <property type="match status" value="1"/>
</dbReference>
<dbReference type="SUPFAM" id="SSF53623">
    <property type="entry name" value="MurD-like peptide ligases, catalytic domain"/>
    <property type="match status" value="1"/>
</dbReference>
<evidence type="ECO:0000256" key="12">
    <source>
        <dbReference type="ARBA" id="ARBA00022842"/>
    </source>
</evidence>